<keyword evidence="4" id="KW-1185">Reference proteome</keyword>
<dbReference type="GO" id="GO:0140098">
    <property type="term" value="F:catalytic activity, acting on RNA"/>
    <property type="evidence" value="ECO:0007669"/>
    <property type="project" value="UniProtKB-ARBA"/>
</dbReference>
<evidence type="ECO:0000313" key="3">
    <source>
        <dbReference type="EMBL" id="QIU94912.1"/>
    </source>
</evidence>
<dbReference type="InterPro" id="IPR006224">
    <property type="entry name" value="PsdUridine_synth_RluA-like_CS"/>
</dbReference>
<evidence type="ECO:0000259" key="2">
    <source>
        <dbReference type="Pfam" id="PF00849"/>
    </source>
</evidence>
<dbReference type="PROSITE" id="PS01129">
    <property type="entry name" value="PSI_RLU"/>
    <property type="match status" value="1"/>
</dbReference>
<keyword evidence="1" id="KW-0175">Coiled coil</keyword>
<dbReference type="GO" id="GO:0009982">
    <property type="term" value="F:pseudouridine synthase activity"/>
    <property type="evidence" value="ECO:0007669"/>
    <property type="project" value="InterPro"/>
</dbReference>
<dbReference type="Proteomes" id="UP000501780">
    <property type="component" value="Chromosome"/>
</dbReference>
<feature type="coiled-coil region" evidence="1">
    <location>
        <begin position="117"/>
        <end position="243"/>
    </location>
</feature>
<dbReference type="InterPro" id="IPR020103">
    <property type="entry name" value="PsdUridine_synth_cat_dom_sf"/>
</dbReference>
<feature type="domain" description="Pseudouridine synthase RsuA/RluA-like" evidence="2">
    <location>
        <begin position="362"/>
        <end position="512"/>
    </location>
</feature>
<dbReference type="InterPro" id="IPR006145">
    <property type="entry name" value="PsdUridine_synth_RsuA/RluA"/>
</dbReference>
<gene>
    <name evidence="3" type="ORF">BacF7301_12475</name>
</gene>
<proteinExistence type="predicted"/>
<protein>
    <submittedName>
        <fullName evidence="3">RNA pseudouridine synthase</fullName>
    </submittedName>
</protein>
<organism evidence="3 4">
    <name type="scientific">Bacteroides faecium</name>
    <dbReference type="NCBI Taxonomy" id="2715212"/>
    <lineage>
        <taxon>Bacteria</taxon>
        <taxon>Pseudomonadati</taxon>
        <taxon>Bacteroidota</taxon>
        <taxon>Bacteroidia</taxon>
        <taxon>Bacteroidales</taxon>
        <taxon>Bacteroidaceae</taxon>
        <taxon>Bacteroides</taxon>
    </lineage>
</organism>
<sequence>MIHFFKKSVSHIALPEKFTYPFHYTPHPLCVLAAEEVKEYIASRKEWQEELALGKMFGVLVVLQKTEGATDKVKEEGTDEESRIGYLAAFSGNLAGKNLHSYFVPPVYDLLQPQGFFKIEEEQISAINIRINELENSASYLESKEKWEIETGQAQAELNQAKAELKAAKESREIRRQSPDGISEEEQAALIRESQYQKAEYKRKEKSWKKRLEEREAEVHRFKDEIERLKAERKERSAALQQKLFGEFRMLNAVGEVKDLCTIFEQTVQKVPPGGAGECALPKLLQYAYLHQLKPLAMAEFWWGDSPKNEIRHHGYYYPSCKGKCEPILQHMLQGLEVDENPLLDNVHKDTRLEIVFEDEWLLVINKPAGMLSVPGKAEDMDSVYHRLKEKYPDATGPMIVHRLDMATSGLLLVAKTKEAHRHLQAQFENRSIKKRYIALLDGVIAEAEKAGRISLPLCLNPLDRPRQMVSEEHGKEAVTEYQIIAKSEKYTRIAFYPLTGRTHQLRIHAAHPKGLNRPILGDELYGKKADRLYLHAEYIEFRHPVYGDIICIQKAPDF</sequence>
<evidence type="ECO:0000256" key="1">
    <source>
        <dbReference type="SAM" id="Coils"/>
    </source>
</evidence>
<dbReference type="PANTHER" id="PTHR21600:SF89">
    <property type="entry name" value="RIBOSOMAL LARGE SUBUNIT PSEUDOURIDINE SYNTHASE A"/>
    <property type="match status" value="1"/>
</dbReference>
<dbReference type="PANTHER" id="PTHR21600">
    <property type="entry name" value="MITOCHONDRIAL RNA PSEUDOURIDINE SYNTHASE"/>
    <property type="match status" value="1"/>
</dbReference>
<dbReference type="Gene3D" id="3.30.2350.10">
    <property type="entry name" value="Pseudouridine synthase"/>
    <property type="match status" value="1"/>
</dbReference>
<dbReference type="AlphaFoldDB" id="A0A6H0KNF5"/>
<name>A0A6H0KNF5_9BACE</name>
<dbReference type="CDD" id="cd02869">
    <property type="entry name" value="PseudoU_synth_RluA_like"/>
    <property type="match status" value="1"/>
</dbReference>
<dbReference type="EMBL" id="CP050831">
    <property type="protein sequence ID" value="QIU94912.1"/>
    <property type="molecule type" value="Genomic_DNA"/>
</dbReference>
<dbReference type="SUPFAM" id="SSF55120">
    <property type="entry name" value="Pseudouridine synthase"/>
    <property type="match status" value="1"/>
</dbReference>
<dbReference type="InterPro" id="IPR050188">
    <property type="entry name" value="RluA_PseudoU_synthase"/>
</dbReference>
<reference evidence="3 4" key="1">
    <citation type="submission" date="2020-03" db="EMBL/GenBank/DDBJ databases">
        <title>Genomic analysis of Bacteroides faecium CBA7301.</title>
        <authorList>
            <person name="Kim J."/>
            <person name="Roh S.W."/>
        </authorList>
    </citation>
    <scope>NUCLEOTIDE SEQUENCE [LARGE SCALE GENOMIC DNA]</scope>
    <source>
        <strain evidence="3 4">CBA7301</strain>
    </source>
</reference>
<dbReference type="RefSeq" id="WP_167963246.1">
    <property type="nucleotide sequence ID" value="NZ_CP050831.1"/>
</dbReference>
<dbReference type="GO" id="GO:0003723">
    <property type="term" value="F:RNA binding"/>
    <property type="evidence" value="ECO:0007669"/>
    <property type="project" value="InterPro"/>
</dbReference>
<dbReference type="GO" id="GO:0000455">
    <property type="term" value="P:enzyme-directed rRNA pseudouridine synthesis"/>
    <property type="evidence" value="ECO:0007669"/>
    <property type="project" value="TreeGrafter"/>
</dbReference>
<accession>A0A6H0KNF5</accession>
<dbReference type="Pfam" id="PF00849">
    <property type="entry name" value="PseudoU_synth_2"/>
    <property type="match status" value="1"/>
</dbReference>
<dbReference type="KEGG" id="bfc:BacF7301_12475"/>
<evidence type="ECO:0000313" key="4">
    <source>
        <dbReference type="Proteomes" id="UP000501780"/>
    </source>
</evidence>